<dbReference type="Proteomes" id="UP000002729">
    <property type="component" value="Unassembled WGS sequence"/>
</dbReference>
<organism evidence="6">
    <name type="scientific">Aureococcus anophagefferens</name>
    <name type="common">Harmful bloom alga</name>
    <dbReference type="NCBI Taxonomy" id="44056"/>
    <lineage>
        <taxon>Eukaryota</taxon>
        <taxon>Sar</taxon>
        <taxon>Stramenopiles</taxon>
        <taxon>Ochrophyta</taxon>
        <taxon>Pelagophyceae</taxon>
        <taxon>Pelagomonadales</taxon>
        <taxon>Pelagomonadaceae</taxon>
        <taxon>Aureococcus</taxon>
    </lineage>
</organism>
<dbReference type="CDD" id="cd22055">
    <property type="entry name" value="NAC_BTF3"/>
    <property type="match status" value="1"/>
</dbReference>
<dbReference type="GeneID" id="20220827"/>
<sequence length="163" mass="17308">MIARRFGGVAADSRTGGKGTARRKKKTMHKTASSDDKKIGATLKKLGCTAIPDIQEVNMRGPGGEVIHFGQPRVQASIGANTFVVSGATDTKRLEQLMPGIMSQLGPENEPAIKKIQEMMGATGMSMGQMADPNRSNLEGSDDSDSDDGDIPELVEDFEAQAN</sequence>
<dbReference type="eggNOG" id="KOG2240">
    <property type="taxonomic scope" value="Eukaryota"/>
</dbReference>
<dbReference type="OrthoDB" id="8033832at2759"/>
<feature type="compositionally biased region" description="Acidic residues" evidence="3">
    <location>
        <begin position="140"/>
        <end position="163"/>
    </location>
</feature>
<dbReference type="InterPro" id="IPR039370">
    <property type="entry name" value="BTF3"/>
</dbReference>
<name>F0YFW2_AURAN</name>
<evidence type="ECO:0000256" key="2">
    <source>
        <dbReference type="RuleBase" id="RU361272"/>
    </source>
</evidence>
<dbReference type="FunCoup" id="F0YFW2">
    <property type="interactions" value="564"/>
</dbReference>
<comment type="similarity">
    <text evidence="1 2">Belongs to the NAC-beta family.</text>
</comment>
<evidence type="ECO:0000256" key="1">
    <source>
        <dbReference type="ARBA" id="ARBA00005296"/>
    </source>
</evidence>
<evidence type="ECO:0000256" key="3">
    <source>
        <dbReference type="SAM" id="MobiDB-lite"/>
    </source>
</evidence>
<feature type="region of interest" description="Disordered" evidence="3">
    <location>
        <begin position="1"/>
        <end position="36"/>
    </location>
</feature>
<feature type="compositionally biased region" description="Basic residues" evidence="3">
    <location>
        <begin position="20"/>
        <end position="29"/>
    </location>
</feature>
<dbReference type="InterPro" id="IPR038187">
    <property type="entry name" value="NAC_A/B_dom_sf"/>
</dbReference>
<dbReference type="PANTHER" id="PTHR10351">
    <property type="entry name" value="TRANSCRIPTION FACTOR BTF3 FAMILY MEMBER"/>
    <property type="match status" value="1"/>
</dbReference>
<gene>
    <name evidence="5" type="ORF">AURANDRAFT_30044</name>
</gene>
<dbReference type="PROSITE" id="PS51151">
    <property type="entry name" value="NAC_AB"/>
    <property type="match status" value="1"/>
</dbReference>
<reference evidence="5 6" key="1">
    <citation type="journal article" date="2011" name="Proc. Natl. Acad. Sci. U.S.A.">
        <title>Niche of harmful alga Aureococcus anophagefferens revealed through ecogenomics.</title>
        <authorList>
            <person name="Gobler C.J."/>
            <person name="Berry D.L."/>
            <person name="Dyhrman S.T."/>
            <person name="Wilhelm S.W."/>
            <person name="Salamov A."/>
            <person name="Lobanov A.V."/>
            <person name="Zhang Y."/>
            <person name="Collier J.L."/>
            <person name="Wurch L.L."/>
            <person name="Kustka A.B."/>
            <person name="Dill B.D."/>
            <person name="Shah M."/>
            <person name="VerBerkmoes N.C."/>
            <person name="Kuo A."/>
            <person name="Terry A."/>
            <person name="Pangilinan J."/>
            <person name="Lindquist E.A."/>
            <person name="Lucas S."/>
            <person name="Paulsen I.T."/>
            <person name="Hattenrath-Lehmann T.K."/>
            <person name="Talmage S.C."/>
            <person name="Walker E.A."/>
            <person name="Koch F."/>
            <person name="Burson A.M."/>
            <person name="Marcoval M.A."/>
            <person name="Tang Y.Z."/>
            <person name="Lecleir G.R."/>
            <person name="Coyne K.J."/>
            <person name="Berg G.M."/>
            <person name="Bertrand E.M."/>
            <person name="Saito M.A."/>
            <person name="Gladyshev V.N."/>
            <person name="Grigoriev I.V."/>
        </authorList>
    </citation>
    <scope>NUCLEOTIDE SEQUENCE [LARGE SCALE GENOMIC DNA]</scope>
    <source>
        <strain evidence="6">CCMP 1984</strain>
    </source>
</reference>
<dbReference type="InParanoid" id="F0YFW2"/>
<protein>
    <recommendedName>
        <fullName evidence="2">Nascent polypeptide-associated complex subunit beta</fullName>
    </recommendedName>
</protein>
<dbReference type="Gene3D" id="2.20.70.30">
    <property type="entry name" value="Nascent polypeptide-associated complex domain"/>
    <property type="match status" value="1"/>
</dbReference>
<dbReference type="FunFam" id="2.20.70.30:FF:000001">
    <property type="entry name" value="Transcription factor BTF3 homolog"/>
    <property type="match status" value="1"/>
</dbReference>
<feature type="region of interest" description="Disordered" evidence="3">
    <location>
        <begin position="125"/>
        <end position="163"/>
    </location>
</feature>
<keyword evidence="2" id="KW-0805">Transcription regulation</keyword>
<dbReference type="OMA" id="GDNKAPM"/>
<keyword evidence="6" id="KW-1185">Reference proteome</keyword>
<dbReference type="Pfam" id="PF01849">
    <property type="entry name" value="NAC"/>
    <property type="match status" value="1"/>
</dbReference>
<evidence type="ECO:0000313" key="6">
    <source>
        <dbReference type="Proteomes" id="UP000002729"/>
    </source>
</evidence>
<evidence type="ECO:0000259" key="4">
    <source>
        <dbReference type="PROSITE" id="PS51151"/>
    </source>
</evidence>
<feature type="domain" description="NAC-A/B" evidence="4">
    <location>
        <begin position="33"/>
        <end position="98"/>
    </location>
</feature>
<dbReference type="SMART" id="SM01407">
    <property type="entry name" value="NAC"/>
    <property type="match status" value="1"/>
</dbReference>
<dbReference type="AlphaFoldDB" id="F0YFW2"/>
<comment type="subunit">
    <text evidence="2">Part of the nascent polypeptide-associated complex (NAC).</text>
</comment>
<keyword evidence="2" id="KW-0804">Transcription</keyword>
<accession>F0YFW2</accession>
<evidence type="ECO:0000313" key="5">
    <source>
        <dbReference type="EMBL" id="EGB06037.1"/>
    </source>
</evidence>
<dbReference type="InterPro" id="IPR002715">
    <property type="entry name" value="Nas_poly-pep-assoc_cplx_dom"/>
</dbReference>
<dbReference type="KEGG" id="aaf:AURANDRAFT_30044"/>
<dbReference type="EMBL" id="GL833137">
    <property type="protein sequence ID" value="EGB06037.1"/>
    <property type="molecule type" value="Genomic_DNA"/>
</dbReference>
<dbReference type="RefSeq" id="XP_009039292.1">
    <property type="nucleotide sequence ID" value="XM_009041044.1"/>
</dbReference>
<proteinExistence type="inferred from homology"/>